<dbReference type="Gene3D" id="3.90.1200.10">
    <property type="match status" value="1"/>
</dbReference>
<dbReference type="OrthoDB" id="3250044at2759"/>
<keyword evidence="3" id="KW-1185">Reference proteome</keyword>
<comment type="caution">
    <text evidence="2">The sequence shown here is derived from an EMBL/GenBank/DDBJ whole genome shotgun (WGS) entry which is preliminary data.</text>
</comment>
<dbReference type="InterPro" id="IPR051678">
    <property type="entry name" value="AGP_Transferase"/>
</dbReference>
<gene>
    <name evidence="2" type="ORF">FGADI_13532</name>
</gene>
<dbReference type="CDD" id="cd05120">
    <property type="entry name" value="APH_ChoK_like"/>
    <property type="match status" value="1"/>
</dbReference>
<dbReference type="Proteomes" id="UP000604273">
    <property type="component" value="Unassembled WGS sequence"/>
</dbReference>
<dbReference type="Pfam" id="PF01636">
    <property type="entry name" value="APH"/>
    <property type="match status" value="1"/>
</dbReference>
<dbReference type="InterPro" id="IPR011009">
    <property type="entry name" value="Kinase-like_dom_sf"/>
</dbReference>
<dbReference type="InterPro" id="IPR002575">
    <property type="entry name" value="Aminoglycoside_PTrfase"/>
</dbReference>
<feature type="domain" description="Aminoglycoside phosphotransferase" evidence="1">
    <location>
        <begin position="308"/>
        <end position="501"/>
    </location>
</feature>
<reference evidence="2" key="1">
    <citation type="journal article" date="2020" name="BMC Genomics">
        <title>Correction to: Identification and distribution of gene clusters required for synthesis of sphingolipid metabolism inhibitors in diverse species of the filamentous fungus Fusarium.</title>
        <authorList>
            <person name="Kim H.S."/>
            <person name="Lohmar J.M."/>
            <person name="Busman M."/>
            <person name="Brown D.W."/>
            <person name="Naumann T.A."/>
            <person name="Divon H.H."/>
            <person name="Lysoe E."/>
            <person name="Uhlig S."/>
            <person name="Proctor R.H."/>
        </authorList>
    </citation>
    <scope>NUCLEOTIDE SEQUENCE</scope>
    <source>
        <strain evidence="2">NRRL 45417</strain>
    </source>
</reference>
<dbReference type="PANTHER" id="PTHR21310:SF58">
    <property type="entry name" value="AMINOGLYCOSIDE PHOSPHOTRANSFERASE DOMAIN-CONTAINING PROTEIN"/>
    <property type="match status" value="1"/>
</dbReference>
<evidence type="ECO:0000313" key="2">
    <source>
        <dbReference type="EMBL" id="KAF4943255.1"/>
    </source>
</evidence>
<dbReference type="PANTHER" id="PTHR21310">
    <property type="entry name" value="AMINOGLYCOSIDE PHOSPHOTRANSFERASE-RELATED-RELATED"/>
    <property type="match status" value="1"/>
</dbReference>
<name>A0A8H4SPE6_9HYPO</name>
<reference evidence="2" key="2">
    <citation type="submission" date="2020-05" db="EMBL/GenBank/DDBJ databases">
        <authorList>
            <person name="Kim H.-S."/>
            <person name="Proctor R.H."/>
            <person name="Brown D.W."/>
        </authorList>
    </citation>
    <scope>NUCLEOTIDE SEQUENCE</scope>
    <source>
        <strain evidence="2">NRRL 45417</strain>
    </source>
</reference>
<dbReference type="SUPFAM" id="SSF56112">
    <property type="entry name" value="Protein kinase-like (PK-like)"/>
    <property type="match status" value="1"/>
</dbReference>
<protein>
    <recommendedName>
        <fullName evidence="1">Aminoglycoside phosphotransferase domain-containing protein</fullName>
    </recommendedName>
</protein>
<organism evidence="2 3">
    <name type="scientific">Fusarium gaditjirri</name>
    <dbReference type="NCBI Taxonomy" id="282569"/>
    <lineage>
        <taxon>Eukaryota</taxon>
        <taxon>Fungi</taxon>
        <taxon>Dikarya</taxon>
        <taxon>Ascomycota</taxon>
        <taxon>Pezizomycotina</taxon>
        <taxon>Sordariomycetes</taxon>
        <taxon>Hypocreomycetidae</taxon>
        <taxon>Hypocreales</taxon>
        <taxon>Nectriaceae</taxon>
        <taxon>Fusarium</taxon>
        <taxon>Fusarium nisikadoi species complex</taxon>
    </lineage>
</organism>
<proteinExistence type="predicted"/>
<dbReference type="EMBL" id="JABFAI010000614">
    <property type="protein sequence ID" value="KAF4943255.1"/>
    <property type="molecule type" value="Genomic_DNA"/>
</dbReference>
<sequence>MNSIADSKYHEAFSIIENEDLPHPLGKLLTSFIANALDPALAASYVLNHCPPGQHRKADLHILISDWTFIVESITKYGTTPPAPDSRVQAQILKRDGNRCCITGKPPSLRDPLVVTPVVLAPSRWLGAERVDSIDGHWLVRRSAAEAFRNGLVKLHRLHPSMIEYRIGWCLIGSVERMIDVDGQYPILGDYSRSGIRKVDARFIGTHARLASSIRWLEVSKQIAENETVIPQAVRPTTNRPSSVSAILQMFHIILWRAWLTTPQIIRLSMYKLLRKVGHHFYGSTSSFAVSRLPFGLYLKSTNEGAFNESNAISLVRKHTSVPVPRVLDLVADSRNTYLLTTRLRGEPLARALDILSDRDCREFVDQMQSFISQIRSIPPVGSKDHICNTLSEACSDPRIRDSNPIGPFNDEASFSQYLRHPDDPARRGHQIVFTHADLNLRNILVDKVTRLDGTRGWAVSGIVDWENSGFYPEYWDCTKAQFEGFRWDDRWTRALVEVFRPFGDYAKEIELEKRSWSEGDGAF</sequence>
<dbReference type="AlphaFoldDB" id="A0A8H4SPE6"/>
<evidence type="ECO:0000259" key="1">
    <source>
        <dbReference type="Pfam" id="PF01636"/>
    </source>
</evidence>
<accession>A0A8H4SPE6</accession>
<evidence type="ECO:0000313" key="3">
    <source>
        <dbReference type="Proteomes" id="UP000604273"/>
    </source>
</evidence>